<dbReference type="PANTHER" id="PTHR37422">
    <property type="entry name" value="TEICHURONIC ACID BIOSYNTHESIS PROTEIN TUAE"/>
    <property type="match status" value="1"/>
</dbReference>
<dbReference type="InterPro" id="IPR011990">
    <property type="entry name" value="TPR-like_helical_dom_sf"/>
</dbReference>
<evidence type="ECO:0000313" key="9">
    <source>
        <dbReference type="Proteomes" id="UP000177263"/>
    </source>
</evidence>
<dbReference type="PANTHER" id="PTHR37422:SF13">
    <property type="entry name" value="LIPOPOLYSACCHARIDE BIOSYNTHESIS PROTEIN PA4999-RELATED"/>
    <property type="match status" value="1"/>
</dbReference>
<feature type="transmembrane region" description="Helical" evidence="6">
    <location>
        <begin position="107"/>
        <end position="125"/>
    </location>
</feature>
<reference evidence="8 9" key="1">
    <citation type="journal article" date="2016" name="Nat. Commun.">
        <title>Thousands of microbial genomes shed light on interconnected biogeochemical processes in an aquifer system.</title>
        <authorList>
            <person name="Anantharaman K."/>
            <person name="Brown C.T."/>
            <person name="Hug L.A."/>
            <person name="Sharon I."/>
            <person name="Castelle C.J."/>
            <person name="Probst A.J."/>
            <person name="Thomas B.C."/>
            <person name="Singh A."/>
            <person name="Wilkins M.J."/>
            <person name="Karaoz U."/>
            <person name="Brodie E.L."/>
            <person name="Williams K.H."/>
            <person name="Hubbard S.S."/>
            <person name="Banfield J.F."/>
        </authorList>
    </citation>
    <scope>NUCLEOTIDE SEQUENCE [LARGE SCALE GENOMIC DNA]</scope>
</reference>
<accession>A0A1F7YSL0</accession>
<feature type="domain" description="O-antigen ligase-related" evidence="7">
    <location>
        <begin position="213"/>
        <end position="364"/>
    </location>
</feature>
<dbReference type="InterPro" id="IPR019734">
    <property type="entry name" value="TPR_rpt"/>
</dbReference>
<dbReference type="InterPro" id="IPR007016">
    <property type="entry name" value="O-antigen_ligase-rel_domated"/>
</dbReference>
<feature type="transmembrane region" description="Helical" evidence="6">
    <location>
        <begin position="191"/>
        <end position="208"/>
    </location>
</feature>
<dbReference type="AlphaFoldDB" id="A0A1F7YSL0"/>
<feature type="transmembrane region" description="Helical" evidence="6">
    <location>
        <begin position="349"/>
        <end position="372"/>
    </location>
</feature>
<feature type="repeat" description="TPR" evidence="5">
    <location>
        <begin position="580"/>
        <end position="613"/>
    </location>
</feature>
<feature type="transmembrane region" description="Helical" evidence="6">
    <location>
        <begin position="228"/>
        <end position="248"/>
    </location>
</feature>
<dbReference type="SMART" id="SM00028">
    <property type="entry name" value="TPR"/>
    <property type="match status" value="2"/>
</dbReference>
<dbReference type="EMBL" id="MGGM01000007">
    <property type="protein sequence ID" value="OGM29909.1"/>
    <property type="molecule type" value="Genomic_DNA"/>
</dbReference>
<evidence type="ECO:0000256" key="6">
    <source>
        <dbReference type="SAM" id="Phobius"/>
    </source>
</evidence>
<proteinExistence type="predicted"/>
<feature type="transmembrane region" description="Helical" evidence="6">
    <location>
        <begin position="408"/>
        <end position="427"/>
    </location>
</feature>
<feature type="transmembrane region" description="Helical" evidence="6">
    <location>
        <begin position="16"/>
        <end position="33"/>
    </location>
</feature>
<feature type="transmembrane region" description="Helical" evidence="6">
    <location>
        <begin position="45"/>
        <end position="64"/>
    </location>
</feature>
<dbReference type="SUPFAM" id="SSF48452">
    <property type="entry name" value="TPR-like"/>
    <property type="match status" value="1"/>
</dbReference>
<comment type="caution">
    <text evidence="8">The sequence shown here is derived from an EMBL/GenBank/DDBJ whole genome shotgun (WGS) entry which is preliminary data.</text>
</comment>
<dbReference type="InterPro" id="IPR051533">
    <property type="entry name" value="WaaL-like"/>
</dbReference>
<dbReference type="STRING" id="1802500.A2801_00980"/>
<name>A0A1F7YSL0_9BACT</name>
<protein>
    <recommendedName>
        <fullName evidence="7">O-antigen ligase-related domain-containing protein</fullName>
    </recommendedName>
</protein>
<sequence>MAAAKKKLSTMRLDRLVAFIYNMIILGSVFAFFPLTSEVFEFNKIIIVYTGALVLTGIWIIDMFIQGHFIWRKTLLDYPLLLFLLTQTISTLFSIDQRTSILGYYSRFNGGLLSLFSYALLYWVYTIYMDREKTIKLIKILLLSLGFTSVWAIGERFGISISCILINFQANTSCWAQNVTERAFASFGQPNWLAAWIVMTIPLVWSSKRKGLLFMLGFSALLFTKSRSGLLGFLISSLTYWIPLCFLLKKYQKSLLTFVLLSAGLIIIFGTPYTKSIVSSGSETVVEGVTESADLRRIVWKGAIDTWTHNSFIGSGVETFAYSYFQYRPIEHNFTSEWNFIYNKAHNEYLNYAATTGTLGIGAYFVLILFTLRILYQQYNSAGSNYKTTMVALIAGYTGLLVTNLFGFSVVPTSLLFFLYPAIAIALSNKVTNKIAQHDLSNIRTTILLLVILCIGVGISLLGAYWYADYQYAQGMGLFTRGKLREAQQKIENAILLNPQPDYSIELSQIYKEIALSSPNSLEKSTYTQKAILIAQNTITENTFNIKLTKGATEVYHDLEYYQQEIETLNKLSQYAPTDPQIPYRIGLAYRQLQQKDKALLFLSIAISLKPNYDHAREQYKLLKEME</sequence>
<feature type="transmembrane region" description="Helical" evidence="6">
    <location>
        <begin position="255"/>
        <end position="273"/>
    </location>
</feature>
<dbReference type="Proteomes" id="UP000177263">
    <property type="component" value="Unassembled WGS sequence"/>
</dbReference>
<keyword evidence="4 6" id="KW-0472">Membrane</keyword>
<gene>
    <name evidence="8" type="ORF">A2801_00980</name>
</gene>
<keyword evidence="2 6" id="KW-0812">Transmembrane</keyword>
<keyword evidence="5" id="KW-0802">TPR repeat</keyword>
<dbReference type="Gene3D" id="1.25.40.10">
    <property type="entry name" value="Tetratricopeptide repeat domain"/>
    <property type="match status" value="1"/>
</dbReference>
<dbReference type="Pfam" id="PF04932">
    <property type="entry name" value="Wzy_C"/>
    <property type="match status" value="1"/>
</dbReference>
<feature type="transmembrane region" description="Helical" evidence="6">
    <location>
        <begin position="384"/>
        <end position="402"/>
    </location>
</feature>
<evidence type="ECO:0000256" key="5">
    <source>
        <dbReference type="PROSITE-ProRule" id="PRU00339"/>
    </source>
</evidence>
<dbReference type="GO" id="GO:0016020">
    <property type="term" value="C:membrane"/>
    <property type="evidence" value="ECO:0007669"/>
    <property type="project" value="UniProtKB-SubCell"/>
</dbReference>
<evidence type="ECO:0000256" key="3">
    <source>
        <dbReference type="ARBA" id="ARBA00022989"/>
    </source>
</evidence>
<evidence type="ECO:0000313" key="8">
    <source>
        <dbReference type="EMBL" id="OGM29909.1"/>
    </source>
</evidence>
<evidence type="ECO:0000256" key="4">
    <source>
        <dbReference type="ARBA" id="ARBA00023136"/>
    </source>
</evidence>
<evidence type="ECO:0000256" key="1">
    <source>
        <dbReference type="ARBA" id="ARBA00004141"/>
    </source>
</evidence>
<comment type="subcellular location">
    <subcellularLocation>
        <location evidence="1">Membrane</location>
        <topology evidence="1">Multi-pass membrane protein</topology>
    </subcellularLocation>
</comment>
<evidence type="ECO:0000259" key="7">
    <source>
        <dbReference type="Pfam" id="PF04932"/>
    </source>
</evidence>
<feature type="transmembrane region" description="Helical" evidence="6">
    <location>
        <begin position="76"/>
        <end position="95"/>
    </location>
</feature>
<evidence type="ECO:0000256" key="2">
    <source>
        <dbReference type="ARBA" id="ARBA00022692"/>
    </source>
</evidence>
<organism evidence="8 9">
    <name type="scientific">Candidatus Woesebacteria bacterium RIFCSPHIGHO2_01_FULL_41_10</name>
    <dbReference type="NCBI Taxonomy" id="1802500"/>
    <lineage>
        <taxon>Bacteria</taxon>
        <taxon>Candidatus Woeseibacteriota</taxon>
    </lineage>
</organism>
<feature type="transmembrane region" description="Helical" evidence="6">
    <location>
        <begin position="447"/>
        <end position="468"/>
    </location>
</feature>
<keyword evidence="3 6" id="KW-1133">Transmembrane helix</keyword>
<dbReference type="PROSITE" id="PS50005">
    <property type="entry name" value="TPR"/>
    <property type="match status" value="1"/>
</dbReference>